<accession>A0ABT1EBH8</accession>
<evidence type="ECO:0000256" key="2">
    <source>
        <dbReference type="ARBA" id="ARBA00017703"/>
    </source>
</evidence>
<keyword evidence="6" id="KW-0239">DNA-directed DNA polymerase</keyword>
<dbReference type="Gene3D" id="3.40.50.300">
    <property type="entry name" value="P-loop containing nucleotide triphosphate hydrolases"/>
    <property type="match status" value="1"/>
</dbReference>
<dbReference type="SUPFAM" id="SSF48019">
    <property type="entry name" value="post-AAA+ oligomerization domain-like"/>
    <property type="match status" value="1"/>
</dbReference>
<feature type="domain" description="DNA polymerase III delta N-terminal" evidence="9">
    <location>
        <begin position="17"/>
        <end position="129"/>
    </location>
</feature>
<dbReference type="NCBIfam" id="TIGR01128">
    <property type="entry name" value="holA"/>
    <property type="match status" value="1"/>
</dbReference>
<feature type="domain" description="DNA polymerase III delta subunit-like C-terminal" evidence="10">
    <location>
        <begin position="203"/>
        <end position="322"/>
    </location>
</feature>
<evidence type="ECO:0000256" key="4">
    <source>
        <dbReference type="ARBA" id="ARBA00022695"/>
    </source>
</evidence>
<evidence type="ECO:0000256" key="3">
    <source>
        <dbReference type="ARBA" id="ARBA00022679"/>
    </source>
</evidence>
<dbReference type="InterPro" id="IPR005790">
    <property type="entry name" value="DNA_polIII_delta"/>
</dbReference>
<keyword evidence="5" id="KW-0235">DNA replication</keyword>
<comment type="caution">
    <text evidence="11">The sequence shown here is derived from an EMBL/GenBank/DDBJ whole genome shotgun (WGS) entry which is preliminary data.</text>
</comment>
<dbReference type="InterPro" id="IPR010372">
    <property type="entry name" value="DNA_pol3_delta_N"/>
</dbReference>
<protein>
    <recommendedName>
        <fullName evidence="2">DNA polymerase III subunit delta</fullName>
        <ecNumber evidence="1">2.7.7.7</ecNumber>
    </recommendedName>
</protein>
<dbReference type="Pfam" id="PF06144">
    <property type="entry name" value="DNA_pol3_delta"/>
    <property type="match status" value="1"/>
</dbReference>
<proteinExistence type="inferred from homology"/>
<evidence type="ECO:0000256" key="7">
    <source>
        <dbReference type="ARBA" id="ARBA00034754"/>
    </source>
</evidence>
<dbReference type="RefSeq" id="WP_262066071.1">
    <property type="nucleotide sequence ID" value="NZ_JAMXOD010000009.1"/>
</dbReference>
<dbReference type="InterPro" id="IPR048466">
    <property type="entry name" value="DNA_pol3_delta-like_C"/>
</dbReference>
<gene>
    <name evidence="11" type="primary">holA</name>
    <name evidence="11" type="ORF">NK125_07685</name>
</gene>
<keyword evidence="4 11" id="KW-0548">Nucleotidyltransferase</keyword>
<reference evidence="11 12" key="1">
    <citation type="journal article" date="2022" name="Genome Biol. Evol.">
        <title>Host diet, physiology and behaviors set the stage for Lachnospiraceae cladogenesis.</title>
        <authorList>
            <person name="Vera-Ponce De Leon A."/>
            <person name="Schneider M."/>
            <person name="Jahnes B.C."/>
            <person name="Sadowski V."/>
            <person name="Camuy-Velez L.A."/>
            <person name="Duan J."/>
            <person name="Sabree Z.L."/>
        </authorList>
    </citation>
    <scope>NUCLEOTIDE SEQUENCE [LARGE SCALE GENOMIC DNA]</scope>
    <source>
        <strain evidence="11 12">PAL113</strain>
    </source>
</reference>
<comment type="similarity">
    <text evidence="7">Belongs to the DNA polymerase HolA subunit family.</text>
</comment>
<evidence type="ECO:0000313" key="12">
    <source>
        <dbReference type="Proteomes" id="UP001523566"/>
    </source>
</evidence>
<keyword evidence="12" id="KW-1185">Reference proteome</keyword>
<dbReference type="InterPro" id="IPR027417">
    <property type="entry name" value="P-loop_NTPase"/>
</dbReference>
<dbReference type="Pfam" id="PF21694">
    <property type="entry name" value="DNA_pol3_delta_C"/>
    <property type="match status" value="1"/>
</dbReference>
<dbReference type="SUPFAM" id="SSF52540">
    <property type="entry name" value="P-loop containing nucleoside triphosphate hydrolases"/>
    <property type="match status" value="1"/>
</dbReference>
<evidence type="ECO:0000256" key="1">
    <source>
        <dbReference type="ARBA" id="ARBA00012417"/>
    </source>
</evidence>
<comment type="catalytic activity">
    <reaction evidence="8">
        <text>DNA(n) + a 2'-deoxyribonucleoside 5'-triphosphate = DNA(n+1) + diphosphate</text>
        <dbReference type="Rhea" id="RHEA:22508"/>
        <dbReference type="Rhea" id="RHEA-COMP:17339"/>
        <dbReference type="Rhea" id="RHEA-COMP:17340"/>
        <dbReference type="ChEBI" id="CHEBI:33019"/>
        <dbReference type="ChEBI" id="CHEBI:61560"/>
        <dbReference type="ChEBI" id="CHEBI:173112"/>
        <dbReference type="EC" id="2.7.7.7"/>
    </reaction>
</comment>
<evidence type="ECO:0000313" key="11">
    <source>
        <dbReference type="EMBL" id="MCP1102287.1"/>
    </source>
</evidence>
<keyword evidence="3 11" id="KW-0808">Transferase</keyword>
<evidence type="ECO:0000259" key="10">
    <source>
        <dbReference type="Pfam" id="PF21694"/>
    </source>
</evidence>
<dbReference type="EC" id="2.7.7.7" evidence="1"/>
<sequence length="326" mass="37198">MKSIIEDIKTGDYKSVYLFYGEENYLKQQYKKKLIEALIPQDDTVNFASFEGKDVKVEEIMSLGDTMPFFAERRLIVVENSGFLKQKSEELASYIPEIPESAVLLFVESEVDKRGKVYKAITKKGRAVDMSAQDEKSLIMWLASLIKGENKKVKESTLRYFIGKAGHNMDTLKREMDKVISYALYEDEITPQAIDAVVTNQIENHIFDMVEAVSLKKQKEALRLYYELLALKEPPMRILYMLSRQFKQLLEVKGLRKQGYDKGKIAKAAGIHPFVVGKLLNQVNRFRTKELISILEGALESEKAVKVGDLKDTLSVELFIVKNSAS</sequence>
<dbReference type="PANTHER" id="PTHR34388">
    <property type="entry name" value="DNA POLYMERASE III SUBUNIT DELTA"/>
    <property type="match status" value="1"/>
</dbReference>
<dbReference type="Gene3D" id="1.10.8.60">
    <property type="match status" value="1"/>
</dbReference>
<evidence type="ECO:0000256" key="5">
    <source>
        <dbReference type="ARBA" id="ARBA00022705"/>
    </source>
</evidence>
<organism evidence="11 12">
    <name type="scientific">Aequitasia blattaphilus</name>
    <dbReference type="NCBI Taxonomy" id="2949332"/>
    <lineage>
        <taxon>Bacteria</taxon>
        <taxon>Bacillati</taxon>
        <taxon>Bacillota</taxon>
        <taxon>Clostridia</taxon>
        <taxon>Lachnospirales</taxon>
        <taxon>Lachnospiraceae</taxon>
        <taxon>Aequitasia</taxon>
    </lineage>
</organism>
<dbReference type="GO" id="GO:0003887">
    <property type="term" value="F:DNA-directed DNA polymerase activity"/>
    <property type="evidence" value="ECO:0007669"/>
    <property type="project" value="UniProtKB-EC"/>
</dbReference>
<dbReference type="PANTHER" id="PTHR34388:SF1">
    <property type="entry name" value="DNA POLYMERASE III SUBUNIT DELTA"/>
    <property type="match status" value="1"/>
</dbReference>
<dbReference type="Gene3D" id="1.20.272.10">
    <property type="match status" value="1"/>
</dbReference>
<dbReference type="InterPro" id="IPR008921">
    <property type="entry name" value="DNA_pol3_clamp-load_cplx_C"/>
</dbReference>
<dbReference type="Proteomes" id="UP001523566">
    <property type="component" value="Unassembled WGS sequence"/>
</dbReference>
<evidence type="ECO:0000256" key="8">
    <source>
        <dbReference type="ARBA" id="ARBA00049244"/>
    </source>
</evidence>
<name>A0ABT1EBH8_9FIRM</name>
<dbReference type="EMBL" id="JAMZFW010000009">
    <property type="protein sequence ID" value="MCP1102287.1"/>
    <property type="molecule type" value="Genomic_DNA"/>
</dbReference>
<evidence type="ECO:0000256" key="6">
    <source>
        <dbReference type="ARBA" id="ARBA00022932"/>
    </source>
</evidence>
<evidence type="ECO:0000259" key="9">
    <source>
        <dbReference type="Pfam" id="PF06144"/>
    </source>
</evidence>